<organism evidence="2">
    <name type="scientific">Oceaniferula spumae</name>
    <dbReference type="NCBI Taxonomy" id="2979115"/>
    <lineage>
        <taxon>Bacteria</taxon>
        <taxon>Pseudomonadati</taxon>
        <taxon>Verrucomicrobiota</taxon>
        <taxon>Verrucomicrobiia</taxon>
        <taxon>Verrucomicrobiales</taxon>
        <taxon>Verrucomicrobiaceae</taxon>
        <taxon>Oceaniferula</taxon>
    </lineage>
</organism>
<feature type="transmembrane region" description="Helical" evidence="1">
    <location>
        <begin position="147"/>
        <end position="169"/>
    </location>
</feature>
<feature type="transmembrane region" description="Helical" evidence="1">
    <location>
        <begin position="116"/>
        <end position="135"/>
    </location>
</feature>
<feature type="transmembrane region" description="Helical" evidence="1">
    <location>
        <begin position="416"/>
        <end position="433"/>
    </location>
</feature>
<proteinExistence type="predicted"/>
<keyword evidence="1" id="KW-1133">Transmembrane helix</keyword>
<dbReference type="KEGG" id="osu:NT6N_28700"/>
<feature type="transmembrane region" description="Helical" evidence="1">
    <location>
        <begin position="176"/>
        <end position="196"/>
    </location>
</feature>
<keyword evidence="1" id="KW-0472">Membrane</keyword>
<feature type="transmembrane region" description="Helical" evidence="1">
    <location>
        <begin position="445"/>
        <end position="468"/>
    </location>
</feature>
<dbReference type="AlphaFoldDB" id="A0AAT9FP96"/>
<reference evidence="2" key="1">
    <citation type="submission" date="2024-07" db="EMBL/GenBank/DDBJ databases">
        <title>Complete genome sequence of Verrucomicrobiaceae bacterium NT6N.</title>
        <authorList>
            <person name="Huang C."/>
            <person name="Takami H."/>
            <person name="Hamasaki K."/>
        </authorList>
    </citation>
    <scope>NUCLEOTIDE SEQUENCE</scope>
    <source>
        <strain evidence="2">NT6N</strain>
    </source>
</reference>
<dbReference type="EMBL" id="AP026866">
    <property type="protein sequence ID" value="BDS07830.1"/>
    <property type="molecule type" value="Genomic_DNA"/>
</dbReference>
<accession>A0AAT9FP96</accession>
<gene>
    <name evidence="2" type="ORF">NT6N_28700</name>
</gene>
<feature type="transmembrane region" description="Helical" evidence="1">
    <location>
        <begin position="355"/>
        <end position="373"/>
    </location>
</feature>
<feature type="transmembrane region" description="Helical" evidence="1">
    <location>
        <begin position="41"/>
        <end position="58"/>
    </location>
</feature>
<evidence type="ECO:0000313" key="2">
    <source>
        <dbReference type="EMBL" id="BDS07830.1"/>
    </source>
</evidence>
<keyword evidence="1" id="KW-0812">Transmembrane</keyword>
<name>A0AAT9FP96_9BACT</name>
<sequence length="556" mass="63353">MSVLRDKSTLHSLTTSWKQRVRERRLRPERGNRSSENFSKLFWRLVMVYITTMVLYSICFRMPHTRSEQISTFIIVFSCLGFLLSSLWVMALGLTRDSDFLSATPASSNLARLHTFRGRLRTALWFTIIIALVSFLARDDLGLVYTAWWQCALASIVVVWLAFCVGLLLQLLIPSWILMVLALVTGVFLWLEQVFLTLPPWRSAIETPLLNFWPPAYPIQVLDHGFDPWRWIIAFAVSLMGIFFIYHHLKEWVFVRISWDHSDEYYEDFDDLTEEISADPITPQDLKCESFAYEPPKCGWIEQLLLLCLTPQQRLLGQFVGLPPLTRRWIQGLGLVSASALLLELNLTLPSAVHAMVNIAGFILMFAASCSVFPSSIIGKHFMQALPISLTLETPGSTIFPLSLASMWGLRIREHLVRSLFALPVFTVITWVLGRRLLHIEVSGWDYVVAHSLSATIWVMFWILPMFIASSSLSNNQRGVLSMTRGCFVWIFTLLIVVMLVGSSGAGLWTLVSVDTSYTLLLWCTLINLLLTAVMLFCSRKYYCSPRTDLGSLIVE</sequence>
<protein>
    <recommendedName>
        <fullName evidence="3">ABC transporter permease</fullName>
    </recommendedName>
</protein>
<evidence type="ECO:0000256" key="1">
    <source>
        <dbReference type="SAM" id="Phobius"/>
    </source>
</evidence>
<feature type="transmembrane region" description="Helical" evidence="1">
    <location>
        <begin position="518"/>
        <end position="538"/>
    </location>
</feature>
<feature type="transmembrane region" description="Helical" evidence="1">
    <location>
        <begin position="229"/>
        <end position="249"/>
    </location>
</feature>
<evidence type="ECO:0008006" key="3">
    <source>
        <dbReference type="Google" id="ProtNLM"/>
    </source>
</evidence>
<feature type="transmembrane region" description="Helical" evidence="1">
    <location>
        <begin position="70"/>
        <end position="95"/>
    </location>
</feature>
<feature type="transmembrane region" description="Helical" evidence="1">
    <location>
        <begin position="488"/>
        <end position="512"/>
    </location>
</feature>